<dbReference type="InterPro" id="IPR052602">
    <property type="entry name" value="Growth_transcription_reg"/>
</dbReference>
<dbReference type="PANTHER" id="PTHR46515">
    <property type="entry name" value="TATA ELEMENT MODULATORY FACTOR TMF1"/>
    <property type="match status" value="1"/>
</dbReference>
<dbReference type="EMBL" id="JAHXZJ010001866">
    <property type="protein sequence ID" value="KAH0548475.1"/>
    <property type="molecule type" value="Genomic_DNA"/>
</dbReference>
<protein>
    <submittedName>
        <fullName evidence="1">Uncharacterized protein</fullName>
    </submittedName>
</protein>
<organism evidence="1 2">
    <name type="scientific">Cotesia glomerata</name>
    <name type="common">Lepidopteran parasitic wasp</name>
    <name type="synonym">Apanteles glomeratus</name>
    <dbReference type="NCBI Taxonomy" id="32391"/>
    <lineage>
        <taxon>Eukaryota</taxon>
        <taxon>Metazoa</taxon>
        <taxon>Ecdysozoa</taxon>
        <taxon>Arthropoda</taxon>
        <taxon>Hexapoda</taxon>
        <taxon>Insecta</taxon>
        <taxon>Pterygota</taxon>
        <taxon>Neoptera</taxon>
        <taxon>Endopterygota</taxon>
        <taxon>Hymenoptera</taxon>
        <taxon>Apocrita</taxon>
        <taxon>Ichneumonoidea</taxon>
        <taxon>Braconidae</taxon>
        <taxon>Microgastrinae</taxon>
        <taxon>Cotesia</taxon>
    </lineage>
</organism>
<evidence type="ECO:0000313" key="2">
    <source>
        <dbReference type="Proteomes" id="UP000826195"/>
    </source>
</evidence>
<dbReference type="AlphaFoldDB" id="A0AAV7IC25"/>
<name>A0AAV7IC25_COTGL</name>
<reference evidence="1 2" key="1">
    <citation type="journal article" date="2021" name="J. Hered.">
        <title>A chromosome-level genome assembly of the parasitoid wasp, Cotesia glomerata (Hymenoptera: Braconidae).</title>
        <authorList>
            <person name="Pinto B.J."/>
            <person name="Weis J.J."/>
            <person name="Gamble T."/>
            <person name="Ode P.J."/>
            <person name="Paul R."/>
            <person name="Zaspel J.M."/>
        </authorList>
    </citation>
    <scope>NUCLEOTIDE SEQUENCE [LARGE SCALE GENOMIC DNA]</scope>
    <source>
        <strain evidence="1">CgM1</strain>
    </source>
</reference>
<dbReference type="GO" id="GO:0005783">
    <property type="term" value="C:endoplasmic reticulum"/>
    <property type="evidence" value="ECO:0007669"/>
    <property type="project" value="TreeGrafter"/>
</dbReference>
<evidence type="ECO:0000313" key="1">
    <source>
        <dbReference type="EMBL" id="KAH0548475.1"/>
    </source>
</evidence>
<dbReference type="GO" id="GO:0005794">
    <property type="term" value="C:Golgi apparatus"/>
    <property type="evidence" value="ECO:0007669"/>
    <property type="project" value="TreeGrafter"/>
</dbReference>
<gene>
    <name evidence="1" type="ORF">KQX54_001468</name>
</gene>
<keyword evidence="2" id="KW-1185">Reference proteome</keyword>
<dbReference type="PANTHER" id="PTHR46515:SF1">
    <property type="entry name" value="TATA ELEMENT MODULATORY FACTOR"/>
    <property type="match status" value="1"/>
</dbReference>
<proteinExistence type="predicted"/>
<dbReference type="Proteomes" id="UP000826195">
    <property type="component" value="Unassembled WGS sequence"/>
</dbReference>
<comment type="caution">
    <text evidence="1">The sequence shown here is derived from an EMBL/GenBank/DDBJ whole genome shotgun (WGS) entry which is preliminary data.</text>
</comment>
<sequence>MLIQIASRVPRDRGESPANLHSCKSGDLLTKTLKTRDHSRQLNEISIESDDGINEIDKLRKRFQESVEILEVRESNRRLHATHVSGGEKIPADNQRVRFAQRRGRESEEGIIRLVFIIQRGKSQRQGNRSEFEEQSSELDRLKRLLNAKEEVERNQIEAVHTLIAKVKKQEKEVLWLQEKLDNTTHKMNAYKTSLDVAKVELAETKLNFSAAEELKQVFDSAGESCRLSA</sequence>
<accession>A0AAV7IC25</accession>